<organism evidence="1 2">
    <name type="scientific">Companilactobacillus alimentarius DSM 20249</name>
    <dbReference type="NCBI Taxonomy" id="1423720"/>
    <lineage>
        <taxon>Bacteria</taxon>
        <taxon>Bacillati</taxon>
        <taxon>Bacillota</taxon>
        <taxon>Bacilli</taxon>
        <taxon>Lactobacillales</taxon>
        <taxon>Lactobacillaceae</taxon>
        <taxon>Companilactobacillus</taxon>
    </lineage>
</organism>
<name>A0A2K9HPT0_9LACO</name>
<sequence>MDEKKLIEQQIFNDTSKYQDIMNLPYHVSKRHLPMAQIDRAAQFAPFSALDGFNSLIKEKTKDYTRKKYSTADDERKIMHQLHYLQNNPVKVDVNYFNDESGYYEHLKGYLQKIEPQKGRVSFNEISIVIVNIRQIKIDKHNK</sequence>
<dbReference type="STRING" id="1423720.FC67_GL000033"/>
<dbReference type="KEGG" id="lali:LA20249_10205"/>
<evidence type="ECO:0008006" key="3">
    <source>
        <dbReference type="Google" id="ProtNLM"/>
    </source>
</evidence>
<accession>A0A2K9HPT0</accession>
<keyword evidence="2" id="KW-1185">Reference proteome</keyword>
<evidence type="ECO:0000313" key="1">
    <source>
        <dbReference type="EMBL" id="AUI72533.1"/>
    </source>
</evidence>
<dbReference type="AlphaFoldDB" id="A0A2K9HPT0"/>
<reference evidence="1 2" key="1">
    <citation type="submission" date="2016-12" db="EMBL/GenBank/DDBJ databases">
        <title>The whole genome sequencing and assembly of Lactobacillus alimentarius DSM 20249T strain.</title>
        <authorList>
            <person name="Lee Y.-J."/>
            <person name="Yi H."/>
            <person name="Bahn Y.-S."/>
            <person name="Kim J.F."/>
            <person name="Lee D.-W."/>
        </authorList>
    </citation>
    <scope>NUCLEOTIDE SEQUENCE [LARGE SCALE GENOMIC DNA]</scope>
    <source>
        <strain evidence="1 2">DSM 20249</strain>
    </source>
</reference>
<gene>
    <name evidence="1" type="ORF">LA20249_10205</name>
</gene>
<dbReference type="EMBL" id="CP018867">
    <property type="protein sequence ID" value="AUI72533.1"/>
    <property type="molecule type" value="Genomic_DNA"/>
</dbReference>
<dbReference type="Proteomes" id="UP000234653">
    <property type="component" value="Chromosome"/>
</dbReference>
<dbReference type="RefSeq" id="WP_057737563.1">
    <property type="nucleotide sequence ID" value="NZ_AZDQ01000006.1"/>
</dbReference>
<protein>
    <recommendedName>
        <fullName evidence="3">YolD-like family protein</fullName>
    </recommendedName>
</protein>
<dbReference type="OrthoDB" id="361760at2"/>
<proteinExistence type="predicted"/>
<evidence type="ECO:0000313" key="2">
    <source>
        <dbReference type="Proteomes" id="UP000234653"/>
    </source>
</evidence>